<evidence type="ECO:0000313" key="9">
    <source>
        <dbReference type="Proteomes" id="UP000476411"/>
    </source>
</evidence>
<protein>
    <submittedName>
        <fullName evidence="8">RagB/SusD family nutrient uptake outer membrane protein</fullName>
    </submittedName>
</protein>
<accession>A0A6B9ZG60</accession>
<keyword evidence="9" id="KW-1185">Reference proteome</keyword>
<dbReference type="AlphaFoldDB" id="A0A6B9ZG60"/>
<name>A0A6B9ZG60_9BACT</name>
<dbReference type="SUPFAM" id="SSF48452">
    <property type="entry name" value="TPR-like"/>
    <property type="match status" value="1"/>
</dbReference>
<dbReference type="CDD" id="cd08977">
    <property type="entry name" value="SusD"/>
    <property type="match status" value="1"/>
</dbReference>
<dbReference type="KEGG" id="chih:GWR21_16000"/>
<dbReference type="Gene3D" id="1.25.40.390">
    <property type="match status" value="1"/>
</dbReference>
<reference evidence="8 9" key="1">
    <citation type="submission" date="2020-01" db="EMBL/GenBank/DDBJ databases">
        <title>Complete genome sequence of Chitinophaga sp. H33E-04 isolated from quinoa roots.</title>
        <authorList>
            <person name="Weon H.-Y."/>
            <person name="Lee S.A."/>
        </authorList>
    </citation>
    <scope>NUCLEOTIDE SEQUENCE [LARGE SCALE GENOMIC DNA]</scope>
    <source>
        <strain evidence="8 9">H33E-04</strain>
    </source>
</reference>
<dbReference type="InterPro" id="IPR033985">
    <property type="entry name" value="SusD-like_N"/>
</dbReference>
<feature type="domain" description="SusD-like N-terminal" evidence="7">
    <location>
        <begin position="93"/>
        <end position="227"/>
    </location>
</feature>
<organism evidence="8 9">
    <name type="scientific">Chitinophaga agri</name>
    <dbReference type="NCBI Taxonomy" id="2703787"/>
    <lineage>
        <taxon>Bacteria</taxon>
        <taxon>Pseudomonadati</taxon>
        <taxon>Bacteroidota</taxon>
        <taxon>Chitinophagia</taxon>
        <taxon>Chitinophagales</taxon>
        <taxon>Chitinophagaceae</taxon>
        <taxon>Chitinophaga</taxon>
    </lineage>
</organism>
<evidence type="ECO:0000259" key="6">
    <source>
        <dbReference type="Pfam" id="PF07980"/>
    </source>
</evidence>
<evidence type="ECO:0000256" key="1">
    <source>
        <dbReference type="ARBA" id="ARBA00004442"/>
    </source>
</evidence>
<dbReference type="Proteomes" id="UP000476411">
    <property type="component" value="Chromosome"/>
</dbReference>
<keyword evidence="4" id="KW-0472">Membrane</keyword>
<dbReference type="InterPro" id="IPR011990">
    <property type="entry name" value="TPR-like_helical_dom_sf"/>
</dbReference>
<gene>
    <name evidence="8" type="ORF">GWR21_16000</name>
</gene>
<evidence type="ECO:0000256" key="5">
    <source>
        <dbReference type="ARBA" id="ARBA00023237"/>
    </source>
</evidence>
<feature type="domain" description="RagB/SusD" evidence="6">
    <location>
        <begin position="337"/>
        <end position="471"/>
    </location>
</feature>
<evidence type="ECO:0000256" key="4">
    <source>
        <dbReference type="ARBA" id="ARBA00023136"/>
    </source>
</evidence>
<comment type="subcellular location">
    <subcellularLocation>
        <location evidence="1">Cell outer membrane</location>
    </subcellularLocation>
</comment>
<keyword evidence="3" id="KW-0732">Signal</keyword>
<evidence type="ECO:0000313" key="8">
    <source>
        <dbReference type="EMBL" id="QHS61046.1"/>
    </source>
</evidence>
<dbReference type="RefSeq" id="WP_162332729.1">
    <property type="nucleotide sequence ID" value="NZ_CP048113.1"/>
</dbReference>
<comment type="similarity">
    <text evidence="2">Belongs to the SusD family.</text>
</comment>
<evidence type="ECO:0000256" key="3">
    <source>
        <dbReference type="ARBA" id="ARBA00022729"/>
    </source>
</evidence>
<evidence type="ECO:0000256" key="2">
    <source>
        <dbReference type="ARBA" id="ARBA00006275"/>
    </source>
</evidence>
<dbReference type="GO" id="GO:0009279">
    <property type="term" value="C:cell outer membrane"/>
    <property type="evidence" value="ECO:0007669"/>
    <property type="project" value="UniProtKB-SubCell"/>
</dbReference>
<dbReference type="InterPro" id="IPR012944">
    <property type="entry name" value="SusD_RagB_dom"/>
</dbReference>
<dbReference type="Pfam" id="PF07980">
    <property type="entry name" value="SusD_RagB"/>
    <property type="match status" value="1"/>
</dbReference>
<sequence length="471" mass="54093">MKMYKYVIAIFLMFFNISCDKFLDVGDPQDKIVARYVYRSNTSAAAAMTGVYYDLVQKTSFSQGVSGVSISCGAAADELTVYPTSGLMNFYTNYIDIGSGGGFWASLYKFIYKVNAIIDGVTRSTTLSDNVKRHLLGEAKFVRAFCYFYLVNLYGDVPLLITADYRENQSSPRVSVAQVYKQILSDLNEAKLLLSEEYLDANVISTTYERLRPNKWAAAALLARVYLYIGDWENAINESNDVINNKELYDTVPLSDVFLKNSKESIWQLQPMYNNPDATYYGTFDARVFVLERDPNERENPAWISDFLINAFESGDNRLNTWVRRYSSATQVYNYPFKYRQNKLEGDKSEYLSVIRLSELYLIRSEAKAVLGLLEDAKSDLNIIRRRAGLQPILVNNADLILDRILHERQVELFAEWGHRWMDLKRNKLVDGVMMKVSPKKGSEWSSYRALFPIPERDLRLNPSLKQNQGY</sequence>
<proteinExistence type="inferred from homology"/>
<dbReference type="EMBL" id="CP048113">
    <property type="protein sequence ID" value="QHS61046.1"/>
    <property type="molecule type" value="Genomic_DNA"/>
</dbReference>
<evidence type="ECO:0000259" key="7">
    <source>
        <dbReference type="Pfam" id="PF14322"/>
    </source>
</evidence>
<keyword evidence="5" id="KW-0998">Cell outer membrane</keyword>
<dbReference type="Pfam" id="PF14322">
    <property type="entry name" value="SusD-like_3"/>
    <property type="match status" value="1"/>
</dbReference>